<evidence type="ECO:0000256" key="4">
    <source>
        <dbReference type="ARBA" id="ARBA00022960"/>
    </source>
</evidence>
<dbReference type="NCBIfam" id="NF010539">
    <property type="entry name" value="PRK13927.1"/>
    <property type="match status" value="1"/>
</dbReference>
<dbReference type="NCBIfam" id="TIGR00904">
    <property type="entry name" value="mreB"/>
    <property type="match status" value="1"/>
</dbReference>
<evidence type="ECO:0000256" key="6">
    <source>
        <dbReference type="HAMAP-Rule" id="MF_02207"/>
    </source>
</evidence>
<dbReference type="EMBL" id="MFEN01000017">
    <property type="protein sequence ID" value="OGE84333.1"/>
    <property type="molecule type" value="Genomic_DNA"/>
</dbReference>
<dbReference type="Proteomes" id="UP000176339">
    <property type="component" value="Unassembled WGS sequence"/>
</dbReference>
<evidence type="ECO:0000256" key="1">
    <source>
        <dbReference type="ARBA" id="ARBA00022490"/>
    </source>
</evidence>
<comment type="subunit">
    <text evidence="6">Forms polymers.</text>
</comment>
<comment type="similarity">
    <text evidence="5 6">Belongs to the FtsA/MreB family.</text>
</comment>
<comment type="caution">
    <text evidence="7">The sequence shown here is derived from an EMBL/GenBank/DDBJ whole genome shotgun (WGS) entry which is preliminary data.</text>
</comment>
<keyword evidence="4 6" id="KW-0133">Cell shape</keyword>
<reference evidence="7 8" key="1">
    <citation type="journal article" date="2016" name="Nat. Commun.">
        <title>Thousands of microbial genomes shed light on interconnected biogeochemical processes in an aquifer system.</title>
        <authorList>
            <person name="Anantharaman K."/>
            <person name="Brown C.T."/>
            <person name="Hug L.A."/>
            <person name="Sharon I."/>
            <person name="Castelle C.J."/>
            <person name="Probst A.J."/>
            <person name="Thomas B.C."/>
            <person name="Singh A."/>
            <person name="Wilkins M.J."/>
            <person name="Karaoz U."/>
            <person name="Brodie E.L."/>
            <person name="Williams K.H."/>
            <person name="Hubbard S.S."/>
            <person name="Banfield J.F."/>
        </authorList>
    </citation>
    <scope>NUCLEOTIDE SEQUENCE [LARGE SCALE GENOMIC DNA]</scope>
</reference>
<feature type="binding site" evidence="6">
    <location>
        <begin position="295"/>
        <end position="298"/>
    </location>
    <ligand>
        <name>ATP</name>
        <dbReference type="ChEBI" id="CHEBI:30616"/>
    </ligand>
</feature>
<dbReference type="InterPro" id="IPR056546">
    <property type="entry name" value="MreB_MamK-like"/>
</dbReference>
<protein>
    <recommendedName>
        <fullName evidence="6">Cell shape-determining protein MreB</fullName>
    </recommendedName>
</protein>
<evidence type="ECO:0000256" key="3">
    <source>
        <dbReference type="ARBA" id="ARBA00022840"/>
    </source>
</evidence>
<gene>
    <name evidence="6" type="primary">mreB</name>
    <name evidence="7" type="ORF">A2846_03815</name>
</gene>
<dbReference type="AlphaFoldDB" id="A0A1F5P370"/>
<evidence type="ECO:0000313" key="7">
    <source>
        <dbReference type="EMBL" id="OGE84333.1"/>
    </source>
</evidence>
<dbReference type="Gene3D" id="3.30.420.40">
    <property type="match status" value="2"/>
</dbReference>
<dbReference type="CDD" id="cd10225">
    <property type="entry name" value="ASKHA_NBD_MreB-like"/>
    <property type="match status" value="1"/>
</dbReference>
<evidence type="ECO:0000256" key="2">
    <source>
        <dbReference type="ARBA" id="ARBA00022741"/>
    </source>
</evidence>
<name>A0A1F5P370_9BACT</name>
<dbReference type="PANTHER" id="PTHR42749">
    <property type="entry name" value="CELL SHAPE-DETERMINING PROTEIN MREB"/>
    <property type="match status" value="1"/>
</dbReference>
<feature type="binding site" evidence="6">
    <location>
        <begin position="215"/>
        <end position="218"/>
    </location>
    <ligand>
        <name>ATP</name>
        <dbReference type="ChEBI" id="CHEBI:30616"/>
    </ligand>
</feature>
<dbReference type="HAMAP" id="MF_02207">
    <property type="entry name" value="MreB"/>
    <property type="match status" value="1"/>
</dbReference>
<evidence type="ECO:0000313" key="8">
    <source>
        <dbReference type="Proteomes" id="UP000176339"/>
    </source>
</evidence>
<sequence length="352" mass="38027">MAFSDKIFGKFSKDIGIDLGTANTLVYVRGKGIVINEPSVVAINTKTKQILAIGNEAKRMVGKTPGHIVATRPLVDGVISDFEVTEQMLRYFIDKVHQQVFNFLSRPQVVIGIPSGVTEVEKRAVQDATLNAGARAAYLIEEPMAAAIGSRLPVQDASGSMIVDIGGGTAEIAVISLGGIVAAKSIRIAGDEMNDNIIQFARDEFNLLLGERTAEEVKIKIGSAFPLKDHMETKMRGRDLITGLPKEVTVNDEQVRIALSRSVRTIVNAVRQTIEETPPELVSDIMQRGIILAGGGALLRGIDELIARETLMPVHITDDPLTAVVRGAGIVLEDIDSLKEVLVLTEFEEVPK</sequence>
<accession>A0A1F5P370</accession>
<keyword evidence="1 6" id="KW-0963">Cytoplasm</keyword>
<dbReference type="GO" id="GO:0005737">
    <property type="term" value="C:cytoplasm"/>
    <property type="evidence" value="ECO:0007669"/>
    <property type="project" value="UniProtKB-SubCell"/>
</dbReference>
<feature type="binding site" evidence="6">
    <location>
        <begin position="21"/>
        <end position="23"/>
    </location>
    <ligand>
        <name>ATP</name>
        <dbReference type="ChEBI" id="CHEBI:30616"/>
    </ligand>
</feature>
<dbReference type="InterPro" id="IPR043129">
    <property type="entry name" value="ATPase_NBD"/>
</dbReference>
<dbReference type="PRINTS" id="PR01652">
    <property type="entry name" value="SHAPEPROTEIN"/>
</dbReference>
<keyword evidence="3 6" id="KW-0067">ATP-binding</keyword>
<feature type="binding site" evidence="6">
    <location>
        <begin position="167"/>
        <end position="169"/>
    </location>
    <ligand>
        <name>ATP</name>
        <dbReference type="ChEBI" id="CHEBI:30616"/>
    </ligand>
</feature>
<comment type="function">
    <text evidence="6">Forms membrane-associated dynamic filaments that are essential for cell shape determination. Acts by regulating cell wall synthesis and cell elongation, and thus cell shape. A feedback loop between cell geometry and MreB localization may maintain elongated cell shape by targeting cell wall growth to regions of negative cell wall curvature.</text>
</comment>
<evidence type="ECO:0000256" key="5">
    <source>
        <dbReference type="ARBA" id="ARBA00023458"/>
    </source>
</evidence>
<dbReference type="GO" id="GO:0005524">
    <property type="term" value="F:ATP binding"/>
    <property type="evidence" value="ECO:0007669"/>
    <property type="project" value="UniProtKB-KW"/>
</dbReference>
<dbReference type="GO" id="GO:0008360">
    <property type="term" value="P:regulation of cell shape"/>
    <property type="evidence" value="ECO:0007669"/>
    <property type="project" value="UniProtKB-UniRule"/>
</dbReference>
<dbReference type="SUPFAM" id="SSF53067">
    <property type="entry name" value="Actin-like ATPase domain"/>
    <property type="match status" value="2"/>
</dbReference>
<keyword evidence="2 6" id="KW-0547">Nucleotide-binding</keyword>
<dbReference type="InterPro" id="IPR004753">
    <property type="entry name" value="MreB"/>
</dbReference>
<dbReference type="PANTHER" id="PTHR42749:SF1">
    <property type="entry name" value="CELL SHAPE-DETERMINING PROTEIN MREB"/>
    <property type="match status" value="1"/>
</dbReference>
<dbReference type="GO" id="GO:0000902">
    <property type="term" value="P:cell morphogenesis"/>
    <property type="evidence" value="ECO:0007669"/>
    <property type="project" value="InterPro"/>
</dbReference>
<dbReference type="Pfam" id="PF06723">
    <property type="entry name" value="MreB_Mbl"/>
    <property type="match status" value="1"/>
</dbReference>
<proteinExistence type="inferred from homology"/>
<comment type="subcellular location">
    <subcellularLocation>
        <location evidence="6">Cytoplasm</location>
    </subcellularLocation>
    <text evidence="6">Membrane-associated.</text>
</comment>
<organism evidence="7 8">
    <name type="scientific">Candidatus Doudnabacteria bacterium RIFCSPHIGHO2_01_FULL_49_9</name>
    <dbReference type="NCBI Taxonomy" id="1817827"/>
    <lineage>
        <taxon>Bacteria</taxon>
        <taxon>Candidatus Doudnaibacteriota</taxon>
    </lineage>
</organism>